<dbReference type="Gene3D" id="3.30.1380.10">
    <property type="match status" value="1"/>
</dbReference>
<dbReference type="GO" id="GO:0046872">
    <property type="term" value="F:metal ion binding"/>
    <property type="evidence" value="ECO:0007669"/>
    <property type="project" value="UniProtKB-KW"/>
</dbReference>
<dbReference type="Pfam" id="PF05951">
    <property type="entry name" value="Peptidase_M15_2"/>
    <property type="match status" value="1"/>
</dbReference>
<dbReference type="InterPro" id="IPR009045">
    <property type="entry name" value="Zn_M74/Hedgehog-like"/>
</dbReference>
<dbReference type="PANTHER" id="PTHR37425:SF1">
    <property type="entry name" value="OUTER MEMBRANE PROTEIN"/>
    <property type="match status" value="1"/>
</dbReference>
<keyword evidence="5" id="KW-0732">Signal</keyword>
<gene>
    <name evidence="12" type="ORF">SAMN02745775_10930</name>
</gene>
<reference evidence="12 13" key="1">
    <citation type="submission" date="2016-10" db="EMBL/GenBank/DDBJ databases">
        <authorList>
            <person name="de Groot N.N."/>
        </authorList>
    </citation>
    <scope>NUCLEOTIDE SEQUENCE [LARGE SCALE GENOMIC DNA]</scope>
    <source>
        <strain evidence="12 13">DSM 19981</strain>
    </source>
</reference>
<dbReference type="STRING" id="1123062.SAMN02745775_10930"/>
<keyword evidence="6" id="KW-0378">Hydrolase</keyword>
<comment type="similarity">
    <text evidence="10">Belongs to the peptidase M15 family.</text>
</comment>
<keyword evidence="4" id="KW-0479">Metal-binding</keyword>
<comment type="pathway">
    <text evidence="2">Cell wall biogenesis; cell wall polysaccharide biosynthesis.</text>
</comment>
<dbReference type="GO" id="GO:0008237">
    <property type="term" value="F:metallopeptidase activity"/>
    <property type="evidence" value="ECO:0007669"/>
    <property type="project" value="UniProtKB-KW"/>
</dbReference>
<name>A0A1I4D0M7_9PROT</name>
<evidence type="ECO:0000256" key="10">
    <source>
        <dbReference type="ARBA" id="ARBA00093448"/>
    </source>
</evidence>
<dbReference type="SUPFAM" id="SSF55166">
    <property type="entry name" value="Hedgehog/DD-peptidase"/>
    <property type="match status" value="1"/>
</dbReference>
<evidence type="ECO:0000256" key="4">
    <source>
        <dbReference type="ARBA" id="ARBA00022723"/>
    </source>
</evidence>
<keyword evidence="7" id="KW-0862">Zinc</keyword>
<evidence type="ECO:0000256" key="5">
    <source>
        <dbReference type="ARBA" id="ARBA00022729"/>
    </source>
</evidence>
<dbReference type="AlphaFoldDB" id="A0A1I4D0M7"/>
<dbReference type="RefSeq" id="WP_092961731.1">
    <property type="nucleotide sequence ID" value="NZ_FOSQ01000009.1"/>
</dbReference>
<evidence type="ECO:0000256" key="8">
    <source>
        <dbReference type="ARBA" id="ARBA00023049"/>
    </source>
</evidence>
<keyword evidence="9" id="KW-0961">Cell wall biogenesis/degradation</keyword>
<evidence type="ECO:0000256" key="9">
    <source>
        <dbReference type="ARBA" id="ARBA00023316"/>
    </source>
</evidence>
<evidence type="ECO:0000256" key="3">
    <source>
        <dbReference type="ARBA" id="ARBA00022670"/>
    </source>
</evidence>
<sequence length="195" mass="20107">MKRRLILLAGVFTLAAPRLRAGSPRRLALRHSHTGARFDGPWHDGADPDPGAMVELSAVLADSAAIRPRPFDAAALGILADVAEAAGLSGPLVVRSGYRTPAINAAVHGAGDSQHLRAGAIDLEVASARIQQVGGLALGLGRGGVGLYPRRGFVHLDSGPVRAWNGDAPGGGIPAPVEDRIGRIAAAWRNPGGRR</sequence>
<dbReference type="Proteomes" id="UP000199473">
    <property type="component" value="Unassembled WGS sequence"/>
</dbReference>
<organism evidence="12 13">
    <name type="scientific">Falsiroseomonas stagni DSM 19981</name>
    <dbReference type="NCBI Taxonomy" id="1123062"/>
    <lineage>
        <taxon>Bacteria</taxon>
        <taxon>Pseudomonadati</taxon>
        <taxon>Pseudomonadota</taxon>
        <taxon>Alphaproteobacteria</taxon>
        <taxon>Acetobacterales</taxon>
        <taxon>Roseomonadaceae</taxon>
        <taxon>Falsiroseomonas</taxon>
    </lineage>
</organism>
<evidence type="ECO:0000256" key="7">
    <source>
        <dbReference type="ARBA" id="ARBA00022833"/>
    </source>
</evidence>
<dbReference type="PANTHER" id="PTHR37425">
    <property type="match status" value="1"/>
</dbReference>
<accession>A0A1I4D0M7</accession>
<evidence type="ECO:0000256" key="11">
    <source>
        <dbReference type="ARBA" id="ARBA00093666"/>
    </source>
</evidence>
<proteinExistence type="inferred from homology"/>
<evidence type="ECO:0000313" key="12">
    <source>
        <dbReference type="EMBL" id="SFK86695.1"/>
    </source>
</evidence>
<comment type="cofactor">
    <cofactor evidence="1">
        <name>Zn(2+)</name>
        <dbReference type="ChEBI" id="CHEBI:29105"/>
    </cofactor>
</comment>
<dbReference type="EMBL" id="FOSQ01000009">
    <property type="protein sequence ID" value="SFK86695.1"/>
    <property type="molecule type" value="Genomic_DNA"/>
</dbReference>
<keyword evidence="8" id="KW-0482">Metalloprotease</keyword>
<protein>
    <recommendedName>
        <fullName evidence="11">Murein endopeptidase K</fullName>
    </recommendedName>
</protein>
<evidence type="ECO:0000256" key="2">
    <source>
        <dbReference type="ARBA" id="ARBA00004776"/>
    </source>
</evidence>
<dbReference type="OrthoDB" id="9782994at2"/>
<dbReference type="GO" id="GO:0071555">
    <property type="term" value="P:cell wall organization"/>
    <property type="evidence" value="ECO:0007669"/>
    <property type="project" value="UniProtKB-KW"/>
</dbReference>
<evidence type="ECO:0000256" key="1">
    <source>
        <dbReference type="ARBA" id="ARBA00001947"/>
    </source>
</evidence>
<dbReference type="GO" id="GO:0006508">
    <property type="term" value="P:proteolysis"/>
    <property type="evidence" value="ECO:0007669"/>
    <property type="project" value="UniProtKB-KW"/>
</dbReference>
<evidence type="ECO:0000256" key="6">
    <source>
        <dbReference type="ARBA" id="ARBA00022801"/>
    </source>
</evidence>
<evidence type="ECO:0000313" key="13">
    <source>
        <dbReference type="Proteomes" id="UP000199473"/>
    </source>
</evidence>
<keyword evidence="3" id="KW-0645">Protease</keyword>
<keyword evidence="13" id="KW-1185">Reference proteome</keyword>
<dbReference type="InterPro" id="IPR010275">
    <property type="entry name" value="MepK"/>
</dbReference>